<protein>
    <submittedName>
        <fullName evidence="2">Uncharacterized protein</fullName>
    </submittedName>
</protein>
<gene>
    <name evidence="2" type="ORF">PIB30_113457</name>
</gene>
<evidence type="ECO:0000313" key="2">
    <source>
        <dbReference type="EMBL" id="MED6154535.1"/>
    </source>
</evidence>
<accession>A0ABU6U260</accession>
<reference evidence="2 3" key="1">
    <citation type="journal article" date="2023" name="Plants (Basel)">
        <title>Bridging the Gap: Combining Genomics and Transcriptomics Approaches to Understand Stylosanthes scabra, an Orphan Legume from the Brazilian Caatinga.</title>
        <authorList>
            <person name="Ferreira-Neto J.R.C."/>
            <person name="da Silva M.D."/>
            <person name="Binneck E."/>
            <person name="de Melo N.F."/>
            <person name="da Silva R.H."/>
            <person name="de Melo A.L.T.M."/>
            <person name="Pandolfi V."/>
            <person name="Bustamante F.O."/>
            <person name="Brasileiro-Vidal A.C."/>
            <person name="Benko-Iseppon A.M."/>
        </authorList>
    </citation>
    <scope>NUCLEOTIDE SEQUENCE [LARGE SCALE GENOMIC DNA]</scope>
    <source>
        <tissue evidence="2">Leaves</tissue>
    </source>
</reference>
<organism evidence="2 3">
    <name type="scientific">Stylosanthes scabra</name>
    <dbReference type="NCBI Taxonomy" id="79078"/>
    <lineage>
        <taxon>Eukaryota</taxon>
        <taxon>Viridiplantae</taxon>
        <taxon>Streptophyta</taxon>
        <taxon>Embryophyta</taxon>
        <taxon>Tracheophyta</taxon>
        <taxon>Spermatophyta</taxon>
        <taxon>Magnoliopsida</taxon>
        <taxon>eudicotyledons</taxon>
        <taxon>Gunneridae</taxon>
        <taxon>Pentapetalae</taxon>
        <taxon>rosids</taxon>
        <taxon>fabids</taxon>
        <taxon>Fabales</taxon>
        <taxon>Fabaceae</taxon>
        <taxon>Papilionoideae</taxon>
        <taxon>50 kb inversion clade</taxon>
        <taxon>dalbergioids sensu lato</taxon>
        <taxon>Dalbergieae</taxon>
        <taxon>Pterocarpus clade</taxon>
        <taxon>Stylosanthes</taxon>
    </lineage>
</organism>
<feature type="non-terminal residue" evidence="2">
    <location>
        <position position="1"/>
    </location>
</feature>
<comment type="caution">
    <text evidence="2">The sequence shown here is derived from an EMBL/GenBank/DDBJ whole genome shotgun (WGS) entry which is preliminary data.</text>
</comment>
<keyword evidence="3" id="KW-1185">Reference proteome</keyword>
<evidence type="ECO:0000313" key="3">
    <source>
        <dbReference type="Proteomes" id="UP001341840"/>
    </source>
</evidence>
<dbReference type="Proteomes" id="UP001341840">
    <property type="component" value="Unassembled WGS sequence"/>
</dbReference>
<dbReference type="EMBL" id="JASCZI010099838">
    <property type="protein sequence ID" value="MED6154535.1"/>
    <property type="molecule type" value="Genomic_DNA"/>
</dbReference>
<proteinExistence type="predicted"/>
<feature type="region of interest" description="Disordered" evidence="1">
    <location>
        <begin position="73"/>
        <end position="106"/>
    </location>
</feature>
<sequence>TLYALLDDEYPRKIPSSALHYKKFSRFRRSFRRILSENSTVMKFPMEFPSDNYPTQISSTENIFRRIAKSDGEFTSDESDGNRIFDDEMGSEFSGGFYPTEILSDD</sequence>
<name>A0ABU6U260_9FABA</name>
<evidence type="ECO:0000256" key="1">
    <source>
        <dbReference type="SAM" id="MobiDB-lite"/>
    </source>
</evidence>